<evidence type="ECO:0000313" key="1">
    <source>
        <dbReference type="EMBL" id="QIK38081.1"/>
    </source>
</evidence>
<dbReference type="KEGG" id="cjap:GWK36_08895"/>
<gene>
    <name evidence="1" type="ORF">GWK36_08895</name>
</gene>
<name>A0A6G7VDI5_9GAMM</name>
<keyword evidence="2" id="KW-1185">Reference proteome</keyword>
<sequence length="109" mass="12320">MDGAAPSCLYRSALQDLINSREVKASERLPPIFPVVPYNSKAPWRALDLAELIEPAPANLSGYQPKQRYWLFEERAVDIQELGDDNAMTHIFASNRTTIRQNCAKQSQD</sequence>
<dbReference type="Proteomes" id="UP000502699">
    <property type="component" value="Chromosome"/>
</dbReference>
<reference evidence="2" key="1">
    <citation type="submission" date="2020-01" db="EMBL/GenBank/DDBJ databases">
        <title>Caldichromatium gen. nov., sp. nov., a thermophilic purple sulfur bacterium member of the family Chromatiaceae isolated from Nakabusa hot spring, Japan.</title>
        <authorList>
            <person name="Saini M.K."/>
            <person name="Hanada S."/>
            <person name="Tank M."/>
        </authorList>
    </citation>
    <scope>NUCLEOTIDE SEQUENCE [LARGE SCALE GENOMIC DNA]</scope>
    <source>
        <strain evidence="2">No.7</strain>
    </source>
</reference>
<dbReference type="RefSeq" id="WP_166270845.1">
    <property type="nucleotide sequence ID" value="NZ_CP048029.1"/>
</dbReference>
<dbReference type="EMBL" id="CP048029">
    <property type="protein sequence ID" value="QIK38081.1"/>
    <property type="molecule type" value="Genomic_DNA"/>
</dbReference>
<organism evidence="1 2">
    <name type="scientific">Caldichromatium japonicum</name>
    <dbReference type="NCBI Taxonomy" id="2699430"/>
    <lineage>
        <taxon>Bacteria</taxon>
        <taxon>Pseudomonadati</taxon>
        <taxon>Pseudomonadota</taxon>
        <taxon>Gammaproteobacteria</taxon>
        <taxon>Chromatiales</taxon>
        <taxon>Chromatiaceae</taxon>
        <taxon>Caldichromatium</taxon>
    </lineage>
</organism>
<protein>
    <submittedName>
        <fullName evidence="1">Uncharacterized protein</fullName>
    </submittedName>
</protein>
<accession>A0A6G7VDI5</accession>
<dbReference type="AlphaFoldDB" id="A0A6G7VDI5"/>
<evidence type="ECO:0000313" key="2">
    <source>
        <dbReference type="Proteomes" id="UP000502699"/>
    </source>
</evidence>
<proteinExistence type="predicted"/>